<comment type="caution">
    <text evidence="10">The sequence shown here is derived from an EMBL/GenBank/DDBJ whole genome shotgun (WGS) entry which is preliminary data.</text>
</comment>
<dbReference type="InterPro" id="IPR003593">
    <property type="entry name" value="AAA+_ATPase"/>
</dbReference>
<dbReference type="InterPro" id="IPR017871">
    <property type="entry name" value="ABC_transporter-like_CS"/>
</dbReference>
<keyword evidence="8" id="KW-0472">Membrane</keyword>
<gene>
    <name evidence="10" type="ORF">BJR09_01335</name>
</gene>
<sequence>MGCALFYFIYIAKERHRYLPCLSFIYAFIFAHIQNARNHVKYDSNNVFRRRNTVEAQQNNIIELKHVDFQYQGDSSFTLKDVSFAIPKNKWTSIVGHNGSGKSTLAKLIVGIETATEGNIYFNNQKLTEDNLRDIRNHIGIVFQNPENQFVGSIVKYDVAFGLENHSVPHDAMHEIVKQALEDVGMLSYEDYEPQSLSGGQKQRVAIAGVLALSPSVIILDEATSMLDPSAKQSLLKLIHKVKQEKDVTIISITHDLTEAMEGDYMVVMNEGQVFKEGTPQTIFKDANELNEIGLDLPFSMKMNHLLGFKDNYTTYEGLVDKL</sequence>
<accession>A0ABY2KZP0</accession>
<evidence type="ECO:0000256" key="3">
    <source>
        <dbReference type="ARBA" id="ARBA00022448"/>
    </source>
</evidence>
<evidence type="ECO:0000256" key="2">
    <source>
        <dbReference type="ARBA" id="ARBA00005417"/>
    </source>
</evidence>
<evidence type="ECO:0000256" key="7">
    <source>
        <dbReference type="ARBA" id="ARBA00022967"/>
    </source>
</evidence>
<name>A0ABY2KZP0_9STAP</name>
<dbReference type="PROSITE" id="PS00211">
    <property type="entry name" value="ABC_TRANSPORTER_1"/>
    <property type="match status" value="1"/>
</dbReference>
<dbReference type="Proteomes" id="UP000297598">
    <property type="component" value="Unassembled WGS sequence"/>
</dbReference>
<dbReference type="Pfam" id="PF00005">
    <property type="entry name" value="ABC_tran"/>
    <property type="match status" value="1"/>
</dbReference>
<dbReference type="InterPro" id="IPR050095">
    <property type="entry name" value="ECF_ABC_transporter_ATP-bd"/>
</dbReference>
<organism evidence="10 11">
    <name type="scientific">Staphylococcus petrasii</name>
    <dbReference type="NCBI Taxonomy" id="1276936"/>
    <lineage>
        <taxon>Bacteria</taxon>
        <taxon>Bacillati</taxon>
        <taxon>Bacillota</taxon>
        <taxon>Bacilli</taxon>
        <taxon>Bacillales</taxon>
        <taxon>Staphylococcaceae</taxon>
        <taxon>Staphylococcus</taxon>
    </lineage>
</organism>
<keyword evidence="4" id="KW-1003">Cell membrane</keyword>
<keyword evidence="11" id="KW-1185">Reference proteome</keyword>
<keyword evidence="3" id="KW-0813">Transport</keyword>
<keyword evidence="5" id="KW-0547">Nucleotide-binding</keyword>
<reference evidence="10 11" key="1">
    <citation type="submission" date="2019-04" db="EMBL/GenBank/DDBJ databases">
        <title>Genomic characterization of Staphylococcus petrasii strains.</title>
        <authorList>
            <person name="Vrbovska V."/>
            <person name="Kovarovic V."/>
            <person name="Maslanova I."/>
            <person name="Indrakova A."/>
            <person name="Petras P."/>
            <person name="Sedo O."/>
            <person name="Svec P."/>
            <person name="Fisarova L."/>
            <person name="Sedlacek I."/>
            <person name="Doskar J."/>
            <person name="Pantucek R."/>
        </authorList>
    </citation>
    <scope>NUCLEOTIDE SEQUENCE [LARGE SCALE GENOMIC DNA]</scope>
    <source>
        <strain evidence="10 11">P5404</strain>
    </source>
</reference>
<dbReference type="InterPro" id="IPR027417">
    <property type="entry name" value="P-loop_NTPase"/>
</dbReference>
<protein>
    <submittedName>
        <fullName evidence="10">Energy-coupling factor transporter ATPase</fullName>
    </submittedName>
</protein>
<proteinExistence type="inferred from homology"/>
<comment type="similarity">
    <text evidence="2">Belongs to the ABC transporter superfamily.</text>
</comment>
<dbReference type="CDD" id="cd03225">
    <property type="entry name" value="ABC_cobalt_CbiO_domain1"/>
    <property type="match status" value="1"/>
</dbReference>
<dbReference type="SUPFAM" id="SSF52540">
    <property type="entry name" value="P-loop containing nucleoside triphosphate hydrolases"/>
    <property type="match status" value="1"/>
</dbReference>
<dbReference type="SMART" id="SM00382">
    <property type="entry name" value="AAA"/>
    <property type="match status" value="1"/>
</dbReference>
<evidence type="ECO:0000256" key="8">
    <source>
        <dbReference type="ARBA" id="ARBA00023136"/>
    </source>
</evidence>
<evidence type="ECO:0000256" key="6">
    <source>
        <dbReference type="ARBA" id="ARBA00022840"/>
    </source>
</evidence>
<dbReference type="InterPro" id="IPR030947">
    <property type="entry name" value="EcfA_1"/>
</dbReference>
<feature type="domain" description="ABC transporter" evidence="9">
    <location>
        <begin position="62"/>
        <end position="296"/>
    </location>
</feature>
<evidence type="ECO:0000313" key="11">
    <source>
        <dbReference type="Proteomes" id="UP000297598"/>
    </source>
</evidence>
<evidence type="ECO:0000256" key="5">
    <source>
        <dbReference type="ARBA" id="ARBA00022741"/>
    </source>
</evidence>
<dbReference type="InterPro" id="IPR015856">
    <property type="entry name" value="ABC_transpr_CbiO/EcfA_su"/>
</dbReference>
<dbReference type="PANTHER" id="PTHR43553">
    <property type="entry name" value="HEAVY METAL TRANSPORTER"/>
    <property type="match status" value="1"/>
</dbReference>
<dbReference type="Gene3D" id="3.40.50.300">
    <property type="entry name" value="P-loop containing nucleotide triphosphate hydrolases"/>
    <property type="match status" value="1"/>
</dbReference>
<dbReference type="EMBL" id="SRLS01000002">
    <property type="protein sequence ID" value="TGE19221.1"/>
    <property type="molecule type" value="Genomic_DNA"/>
</dbReference>
<evidence type="ECO:0000256" key="4">
    <source>
        <dbReference type="ARBA" id="ARBA00022475"/>
    </source>
</evidence>
<keyword evidence="7" id="KW-1278">Translocase</keyword>
<dbReference type="PANTHER" id="PTHR43553:SF24">
    <property type="entry name" value="ENERGY-COUPLING FACTOR TRANSPORTER ATP-BINDING PROTEIN ECFA1"/>
    <property type="match status" value="1"/>
</dbReference>
<comment type="subcellular location">
    <subcellularLocation>
        <location evidence="1">Cell membrane</location>
        <topology evidence="1">Peripheral membrane protein</topology>
    </subcellularLocation>
</comment>
<evidence type="ECO:0000256" key="1">
    <source>
        <dbReference type="ARBA" id="ARBA00004202"/>
    </source>
</evidence>
<dbReference type="PROSITE" id="PS50893">
    <property type="entry name" value="ABC_TRANSPORTER_2"/>
    <property type="match status" value="1"/>
</dbReference>
<evidence type="ECO:0000313" key="10">
    <source>
        <dbReference type="EMBL" id="TGE19221.1"/>
    </source>
</evidence>
<evidence type="ECO:0000259" key="9">
    <source>
        <dbReference type="PROSITE" id="PS50893"/>
    </source>
</evidence>
<dbReference type="NCBIfam" id="TIGR04520">
    <property type="entry name" value="ECF_ATPase_1"/>
    <property type="match status" value="1"/>
</dbReference>
<dbReference type="NCBIfam" id="NF010167">
    <property type="entry name" value="PRK13648.1"/>
    <property type="match status" value="1"/>
</dbReference>
<keyword evidence="6" id="KW-0067">ATP-binding</keyword>
<dbReference type="InterPro" id="IPR003439">
    <property type="entry name" value="ABC_transporter-like_ATP-bd"/>
</dbReference>